<name>Q6TMS3_STRCL</name>
<evidence type="ECO:0000313" key="2">
    <source>
        <dbReference type="EMBL" id="AAQ93550.1"/>
    </source>
</evidence>
<evidence type="ECO:0000256" key="1">
    <source>
        <dbReference type="SAM" id="MobiDB-lite"/>
    </source>
</evidence>
<accession>Q6TMS3</accession>
<reference evidence="2" key="1">
    <citation type="submission" date="2003-09" db="EMBL/GenBank/DDBJ databases">
        <title>Characterization of pSCL2, a giant linear plasmid in Streptomyces clavuligerus.</title>
        <authorList>
            <person name="Wu W."/>
            <person name="Roy K.L."/>
        </authorList>
    </citation>
    <scope>NUCLEOTIDE SEQUENCE</scope>
    <source>
        <plasmid evidence="2">pSCL2</plasmid>
    </source>
</reference>
<feature type="region of interest" description="Disordered" evidence="1">
    <location>
        <begin position="80"/>
        <end position="104"/>
    </location>
</feature>
<keyword evidence="2" id="KW-0614">Plasmid</keyword>
<accession>B5GQZ7</accession>
<protein>
    <submittedName>
        <fullName evidence="2">Uncharacterized protein</fullName>
    </submittedName>
</protein>
<organism evidence="2">
    <name type="scientific">Streptomyces clavuligerus</name>
    <dbReference type="NCBI Taxonomy" id="1901"/>
    <lineage>
        <taxon>Bacteria</taxon>
        <taxon>Bacillati</taxon>
        <taxon>Actinomycetota</taxon>
        <taxon>Actinomycetes</taxon>
        <taxon>Kitasatosporales</taxon>
        <taxon>Streptomycetaceae</taxon>
        <taxon>Streptomyces</taxon>
    </lineage>
</organism>
<dbReference type="EMBL" id="AY392415">
    <property type="protein sequence ID" value="AAQ93550.1"/>
    <property type="molecule type" value="Genomic_DNA"/>
</dbReference>
<dbReference type="AlphaFoldDB" id="Q6TMS3"/>
<sequence length="104" mass="12846">MPHRSRPRYPARQWSYRQWSYRQWSYRRARPRAHSRMSRGWCCRWTGCRCARVRPRLRGALWRFPPKWCRRRAWQNRPLRPQEAGQGLSRRCPRGPLDRRAVSG</sequence>
<gene>
    <name evidence="2" type="ORF">pSCL2.5.424.10</name>
</gene>
<proteinExistence type="predicted"/>
<geneLocation type="plasmid" evidence="2">
    <name>pSCL2</name>
</geneLocation>